<comment type="caution">
    <text evidence="19">The sequence shown here is derived from an EMBL/GenBank/DDBJ whole genome shotgun (WGS) entry which is preliminary data.</text>
</comment>
<evidence type="ECO:0000256" key="2">
    <source>
        <dbReference type="ARBA" id="ARBA00004370"/>
    </source>
</evidence>
<evidence type="ECO:0000256" key="18">
    <source>
        <dbReference type="SAM" id="MobiDB-lite"/>
    </source>
</evidence>
<keyword evidence="9" id="KW-0130">Cell adhesion</keyword>
<dbReference type="GO" id="GO:0007155">
    <property type="term" value="P:cell adhesion"/>
    <property type="evidence" value="ECO:0007669"/>
    <property type="project" value="UniProtKB-KW"/>
</dbReference>
<evidence type="ECO:0000256" key="4">
    <source>
        <dbReference type="ARBA" id="ARBA00022670"/>
    </source>
</evidence>
<evidence type="ECO:0000256" key="3">
    <source>
        <dbReference type="ARBA" id="ARBA00005860"/>
    </source>
</evidence>
<feature type="compositionally biased region" description="Acidic residues" evidence="18">
    <location>
        <begin position="548"/>
        <end position="558"/>
    </location>
</feature>
<feature type="binding site" evidence="16">
    <location>
        <position position="236"/>
    </location>
    <ligand>
        <name>Zn(2+)</name>
        <dbReference type="ChEBI" id="CHEBI:29105"/>
        <note>catalytic</note>
    </ligand>
</feature>
<evidence type="ECO:0000256" key="9">
    <source>
        <dbReference type="ARBA" id="ARBA00022889"/>
    </source>
</evidence>
<dbReference type="PANTHER" id="PTHR10942:SF0">
    <property type="entry name" value="LEISHMANOLYSIN-LIKE PEPTIDASE"/>
    <property type="match status" value="1"/>
</dbReference>
<feature type="region of interest" description="Disordered" evidence="18">
    <location>
        <begin position="536"/>
        <end position="568"/>
    </location>
</feature>
<dbReference type="SUPFAM" id="SSF55486">
    <property type="entry name" value="Metalloproteases ('zincins'), catalytic domain"/>
    <property type="match status" value="1"/>
</dbReference>
<dbReference type="VEuPathDB" id="TriTrypDB:Tc_MARK_4841"/>
<keyword evidence="14" id="KW-0325">Glycoprotein</keyword>
<dbReference type="GO" id="GO:0016020">
    <property type="term" value="C:membrane"/>
    <property type="evidence" value="ECO:0007669"/>
    <property type="project" value="UniProtKB-SubCell"/>
</dbReference>
<evidence type="ECO:0000256" key="6">
    <source>
        <dbReference type="ARBA" id="ARBA00022729"/>
    </source>
</evidence>
<feature type="binding site" evidence="16">
    <location>
        <position position="305"/>
    </location>
    <ligand>
        <name>Zn(2+)</name>
        <dbReference type="ChEBI" id="CHEBI:29105"/>
        <note>catalytic</note>
    </ligand>
</feature>
<dbReference type="Proteomes" id="UP000246078">
    <property type="component" value="Unassembled WGS sequence"/>
</dbReference>
<feature type="chain" id="PRO_5023965773" description="Leishmanolysin-like peptidase" evidence="17">
    <location>
        <begin position="31"/>
        <end position="568"/>
    </location>
</feature>
<dbReference type="AlphaFoldDB" id="A0A2V2WCG9"/>
<dbReference type="VEuPathDB" id="TriTrypDB:TcCLB.507623.110"/>
<dbReference type="GO" id="GO:0004222">
    <property type="term" value="F:metalloendopeptidase activity"/>
    <property type="evidence" value="ECO:0007669"/>
    <property type="project" value="UniProtKB-UniRule"/>
</dbReference>
<dbReference type="FunFam" id="3.90.132.10:FF:000001">
    <property type="entry name" value="leishmanolysin-like peptidase isoform X2"/>
    <property type="match status" value="1"/>
</dbReference>
<keyword evidence="12" id="KW-0865">Zymogen</keyword>
<comment type="similarity">
    <text evidence="3 17">Belongs to the peptidase M8 family.</text>
</comment>
<evidence type="ECO:0000313" key="20">
    <source>
        <dbReference type="Proteomes" id="UP000246078"/>
    </source>
</evidence>
<keyword evidence="6 17" id="KW-0732">Signal</keyword>
<evidence type="ECO:0000256" key="11">
    <source>
        <dbReference type="ARBA" id="ARBA00023136"/>
    </source>
</evidence>
<dbReference type="PRINTS" id="PR00782">
    <property type="entry name" value="LSHMANOLYSIN"/>
</dbReference>
<dbReference type="VEuPathDB" id="TriTrypDB:TCDM_11817"/>
<dbReference type="VEuPathDB" id="TriTrypDB:TcCL_NonESM09749"/>
<dbReference type="GO" id="GO:0005737">
    <property type="term" value="C:cytoplasm"/>
    <property type="evidence" value="ECO:0007669"/>
    <property type="project" value="TreeGrafter"/>
</dbReference>
<feature type="signal peptide" evidence="17">
    <location>
        <begin position="1"/>
        <end position="30"/>
    </location>
</feature>
<evidence type="ECO:0000256" key="5">
    <source>
        <dbReference type="ARBA" id="ARBA00022723"/>
    </source>
</evidence>
<sequence length="568" mass="62727">MRQPRHTAPLLPLLLPWLMMVVCCAGVCVAADRAVKHRCGFDAMMKKYGRLPTAVVREVPRRGQGAVQAYTAASEDGDDGWAPIRIRVSAEDMHNPLRHCTAAGDLRIDHDGRAITCEADDVLTEERRNIILRQTLPAAIQLHAERLSVRPVTRPVLIPRTGLGLCNNFTIPHKHHTVGVAGADMIIYTNGFPTSGPSAWAVPCFMLDDGRPFAAAVNFDPRQVAVTNVYVRVAAHELGHALGFDVDDFVMFNMISEVLNVRGMPKVSVISTPKTKAMARQYHNCPTLEGIELEDEGGRGIALSHWKKRNVRDEMMTSDMDFGLYSALTLAAFEDMGVYVANYSAAELLWWGNNSGCGLLEKKCMTDGISEYPDLFCNQFDDDEGLLCTYDRLSLGFCDLKRHEEALPEEYRYFADPRVGGDDLFMSRCPYVKEYPYTGCTNGDPSVMSGSVVGPNSRCVKGQDLQFDDEYIGDVCVDTRCGDGTVSVRFLDDDAWHECQEGETVTPPSGPWRGSIVCPQYADVCTAFPNISSHPIPVVDPPLADDPTSAEDAEGDEGEVPRKRPRRL</sequence>
<dbReference type="Gene3D" id="3.90.132.10">
    <property type="entry name" value="Leishmanolysin , domain 2"/>
    <property type="match status" value="1"/>
</dbReference>
<feature type="active site" evidence="15">
    <location>
        <position position="237"/>
    </location>
</feature>
<evidence type="ECO:0000313" key="19">
    <source>
        <dbReference type="EMBL" id="PWV06308.1"/>
    </source>
</evidence>
<accession>A0A2V2WCG9</accession>
<dbReference type="Gene3D" id="2.10.55.10">
    <property type="entry name" value="Leishmanolysin domain 3"/>
    <property type="match status" value="1"/>
</dbReference>
<evidence type="ECO:0000256" key="1">
    <source>
        <dbReference type="ARBA" id="ARBA00001249"/>
    </source>
</evidence>
<comment type="catalytic activity">
    <reaction evidence="1">
        <text>Preference for hydrophobic residues at P1 and P1' and basic residues at P2' and P3'. A model nonapeptide is cleaved at -Ala-Tyr-|-Leu-Lys-Lys-.</text>
        <dbReference type="EC" id="3.4.24.36"/>
    </reaction>
</comment>
<dbReference type="Gene3D" id="2.30.34.10">
    <property type="entry name" value="Leishmanolysin domain 4"/>
    <property type="match status" value="1"/>
</dbReference>
<evidence type="ECO:0000256" key="15">
    <source>
        <dbReference type="PIRSR" id="PIRSR601577-1"/>
    </source>
</evidence>
<evidence type="ECO:0000256" key="13">
    <source>
        <dbReference type="ARBA" id="ARBA00023157"/>
    </source>
</evidence>
<comment type="cofactor">
    <cofactor evidence="16 17">
        <name>Zn(2+)</name>
        <dbReference type="ChEBI" id="CHEBI:29105"/>
    </cofactor>
    <text evidence="16 17">Binds 1 zinc ion per subunit.</text>
</comment>
<dbReference type="VEuPathDB" id="TriTrypDB:TcCLB.506163.10"/>
<evidence type="ECO:0000256" key="14">
    <source>
        <dbReference type="ARBA" id="ARBA00023180"/>
    </source>
</evidence>
<dbReference type="PANTHER" id="PTHR10942">
    <property type="entry name" value="LEISHMANOLYSIN-LIKE PEPTIDASE"/>
    <property type="match status" value="1"/>
</dbReference>
<dbReference type="Pfam" id="PF01457">
    <property type="entry name" value="Peptidase_M8"/>
    <property type="match status" value="1"/>
</dbReference>
<keyword evidence="10 16" id="KW-0482">Metalloprotease</keyword>
<dbReference type="VEuPathDB" id="TriTrypDB:TcYC6_0169330"/>
<dbReference type="InterPro" id="IPR001577">
    <property type="entry name" value="Peptidase_M8"/>
</dbReference>
<dbReference type="VEuPathDB" id="TriTrypDB:C3747_116g26"/>
<dbReference type="VEuPathDB" id="TriTrypDB:TcBrA4_0182070"/>
<dbReference type="GO" id="GO:0006508">
    <property type="term" value="P:proteolysis"/>
    <property type="evidence" value="ECO:0007669"/>
    <property type="project" value="UniProtKB-KW"/>
</dbReference>
<gene>
    <name evidence="19" type="ORF">C3747_116g26</name>
</gene>
<dbReference type="VEuPathDB" id="TriTrypDB:TCSYLVIO_002513"/>
<dbReference type="GO" id="GO:0046872">
    <property type="term" value="F:metal ion binding"/>
    <property type="evidence" value="ECO:0007669"/>
    <property type="project" value="UniProtKB-KW"/>
</dbReference>
<dbReference type="VEuPathDB" id="TriTrypDB:ECC02_008167"/>
<dbReference type="EMBL" id="PRFC01000116">
    <property type="protein sequence ID" value="PWV06308.1"/>
    <property type="molecule type" value="Genomic_DNA"/>
</dbReference>
<evidence type="ECO:0000256" key="17">
    <source>
        <dbReference type="RuleBase" id="RU366077"/>
    </source>
</evidence>
<evidence type="ECO:0000256" key="16">
    <source>
        <dbReference type="PIRSR" id="PIRSR601577-2"/>
    </source>
</evidence>
<comment type="subcellular location">
    <subcellularLocation>
        <location evidence="2">Membrane</location>
    </subcellularLocation>
</comment>
<keyword evidence="8 16" id="KW-0862">Zinc</keyword>
<feature type="binding site" evidence="16">
    <location>
        <position position="240"/>
    </location>
    <ligand>
        <name>Zn(2+)</name>
        <dbReference type="ChEBI" id="CHEBI:29105"/>
        <note>catalytic</note>
    </ligand>
</feature>
<name>A0A2V2WCG9_TRYCR</name>
<evidence type="ECO:0000256" key="7">
    <source>
        <dbReference type="ARBA" id="ARBA00022801"/>
    </source>
</evidence>
<proteinExistence type="inferred from homology"/>
<evidence type="ECO:0000256" key="8">
    <source>
        <dbReference type="ARBA" id="ARBA00022833"/>
    </source>
</evidence>
<evidence type="ECO:0000256" key="10">
    <source>
        <dbReference type="ARBA" id="ARBA00023049"/>
    </source>
</evidence>
<protein>
    <recommendedName>
        <fullName evidence="17">Leishmanolysin-like peptidase</fullName>
        <ecNumber evidence="17">3.4.24.-</ecNumber>
    </recommendedName>
</protein>
<dbReference type="Gene3D" id="3.10.170.20">
    <property type="match status" value="1"/>
</dbReference>
<keyword evidence="5 16" id="KW-0479">Metal-binding</keyword>
<dbReference type="EC" id="3.4.24.-" evidence="17"/>
<dbReference type="VEuPathDB" id="TriTrypDB:TcG_09996"/>
<keyword evidence="13" id="KW-1015">Disulfide bond</keyword>
<keyword evidence="11" id="KW-0472">Membrane</keyword>
<keyword evidence="7 17" id="KW-0378">Hydrolase</keyword>
<reference evidence="19 20" key="1">
    <citation type="journal article" date="2018" name="Microb. Genom.">
        <title>Expanding an expanded genome: long-read sequencing of Trypanosoma cruzi.</title>
        <authorList>
            <person name="Berna L."/>
            <person name="Rodriguez M."/>
            <person name="Chiribao M.L."/>
            <person name="Parodi-Talice A."/>
            <person name="Pita S."/>
            <person name="Rijo G."/>
            <person name="Alvarez-Valin F."/>
            <person name="Robello C."/>
        </authorList>
    </citation>
    <scope>NUCLEOTIDE SEQUENCE [LARGE SCALE GENOMIC DNA]</scope>
    <source>
        <strain evidence="19 20">TCC</strain>
    </source>
</reference>
<keyword evidence="4 17" id="KW-0645">Protease</keyword>
<organism evidence="19 20">
    <name type="scientific">Trypanosoma cruzi</name>
    <dbReference type="NCBI Taxonomy" id="5693"/>
    <lineage>
        <taxon>Eukaryota</taxon>
        <taxon>Discoba</taxon>
        <taxon>Euglenozoa</taxon>
        <taxon>Kinetoplastea</taxon>
        <taxon>Metakinetoplastina</taxon>
        <taxon>Trypanosomatida</taxon>
        <taxon>Trypanosomatidae</taxon>
        <taxon>Trypanosoma</taxon>
        <taxon>Schizotrypanum</taxon>
    </lineage>
</organism>
<evidence type="ECO:0000256" key="12">
    <source>
        <dbReference type="ARBA" id="ARBA00023145"/>
    </source>
</evidence>